<dbReference type="RefSeq" id="WP_377318680.1">
    <property type="nucleotide sequence ID" value="NZ_JBHUIY010000048.1"/>
</dbReference>
<keyword evidence="3" id="KW-1185">Reference proteome</keyword>
<name>A0ABW5CG66_9PROT</name>
<gene>
    <name evidence="2" type="ORF">ACFSNB_16815</name>
</gene>
<evidence type="ECO:0000313" key="2">
    <source>
        <dbReference type="EMBL" id="MFD2235467.1"/>
    </source>
</evidence>
<feature type="domain" description="Phage MuF C-terminal" evidence="1">
    <location>
        <begin position="498"/>
        <end position="574"/>
    </location>
</feature>
<dbReference type="InterPro" id="IPR041131">
    <property type="entry name" value="MuF_C"/>
</dbReference>
<dbReference type="Proteomes" id="UP001597296">
    <property type="component" value="Unassembled WGS sequence"/>
</dbReference>
<accession>A0ABW5CG66</accession>
<proteinExistence type="predicted"/>
<sequence length="840" mass="88130">MSALSSPDDIANALSAERTNPLDPKDPAAYPGFFDEWWRGPDRGLNAGFHAFQNAMDQTVDVVALPVARGIDNALGTGIAPALEAETADAKRAALETNALGATTMGTGGSILKGVSKVLTEAVPGMAAGPFGVVATVGGSEGLGTYDEMVAHGVDDSTARKLGLATGAAAGLGTLMPVTWGLRGIVPNLTASAAANAGLGAAGRYANSTILAGAGYAGMAEQYRVWDGEALATDAILGAAFTGYHQWRVGRVEPSPAAVDDALAIREARHADTDTAPGLPATPEALAAHLDALAEIERAVVEGREPNFDGTGIHDVEFVRDPVREAQRAELAAAVAREIEPAPRPEVAPSPAEDGRRVAADIRDKLVAAGRSPEEAEAGGALWGAFFRTLGERGGFDAWESYRAVNLEVRRGEGDNIAISWEQASPFRRFDIARSEALFNRHLDAVLKNERGRNVLNLGRTPPVLQELGLSSADIALSKSVIDKAIASRNASSSTAGKHNTKIGPDHIADLVRAIADPIAVFADDSDRHGPGRVVVITDMDGKSGDPVAVVVGPRGQLGDGAGNMVPTIHERTHPMGPLLYVRSAEDIPRLPQSWTKSPGGTGSSGASAEPTVLTKADIVNKHGSVFYQLDGGPRANVSIIDGKTLVRLFETADASSFMHESAHIWLEMLNRAGETDRPGARALWDDVRAALGIKEGEAITREQHEAFAEGFEAYLRDGKAPTPALADVFARFKAWLRAVYEDLTRLGGPVPEGLRRVYDRMLATDAEIAAAHGADAGPQPLELLAAQQALAERPDLTIGIGDADAAPAREVLARHDAEIAQATELSRLIETAAACALRA</sequence>
<comment type="caution">
    <text evidence="2">The sequence shown here is derived from an EMBL/GenBank/DDBJ whole genome shotgun (WGS) entry which is preliminary data.</text>
</comment>
<reference evidence="3" key="1">
    <citation type="journal article" date="2019" name="Int. J. Syst. Evol. Microbiol.">
        <title>The Global Catalogue of Microorganisms (GCM) 10K type strain sequencing project: providing services to taxonomists for standard genome sequencing and annotation.</title>
        <authorList>
            <consortium name="The Broad Institute Genomics Platform"/>
            <consortium name="The Broad Institute Genome Sequencing Center for Infectious Disease"/>
            <person name="Wu L."/>
            <person name="Ma J."/>
        </authorList>
    </citation>
    <scope>NUCLEOTIDE SEQUENCE [LARGE SCALE GENOMIC DNA]</scope>
    <source>
        <strain evidence="3">KCTC 15012</strain>
    </source>
</reference>
<protein>
    <recommendedName>
        <fullName evidence="1">Phage MuF C-terminal domain-containing protein</fullName>
    </recommendedName>
</protein>
<organism evidence="2 3">
    <name type="scientific">Phaeospirillum tilakii</name>
    <dbReference type="NCBI Taxonomy" id="741673"/>
    <lineage>
        <taxon>Bacteria</taxon>
        <taxon>Pseudomonadati</taxon>
        <taxon>Pseudomonadota</taxon>
        <taxon>Alphaproteobacteria</taxon>
        <taxon>Rhodospirillales</taxon>
        <taxon>Rhodospirillaceae</taxon>
        <taxon>Phaeospirillum</taxon>
    </lineage>
</organism>
<evidence type="ECO:0000313" key="3">
    <source>
        <dbReference type="Proteomes" id="UP001597296"/>
    </source>
</evidence>
<dbReference type="Pfam" id="PF18819">
    <property type="entry name" value="MuF_C"/>
    <property type="match status" value="1"/>
</dbReference>
<dbReference type="EMBL" id="JBHUIY010000048">
    <property type="protein sequence ID" value="MFD2235467.1"/>
    <property type="molecule type" value="Genomic_DNA"/>
</dbReference>
<evidence type="ECO:0000259" key="1">
    <source>
        <dbReference type="Pfam" id="PF18819"/>
    </source>
</evidence>